<dbReference type="STRING" id="413882.AAW51_2168"/>
<accession>A0A0G3BHF0</accession>
<dbReference type="AlphaFoldDB" id="A0A0G3BHF0"/>
<dbReference type="OrthoDB" id="8780142at2"/>
<sequence>MKRRVWGCSAALLVVTWLGVGIEHDLPGDHEDQDAYMLFLKAEPTLKLLFVNPFTRGDAPSDPRRLTGAQQEDFLLYCRHRLGMRWPTLHACFDAYKRPICERFPTADPCLGER</sequence>
<keyword evidence="2" id="KW-1185">Reference proteome</keyword>
<evidence type="ECO:0000313" key="1">
    <source>
        <dbReference type="EMBL" id="AKJ28859.1"/>
    </source>
</evidence>
<dbReference type="RefSeq" id="WP_047194631.1">
    <property type="nucleotide sequence ID" value="NZ_CP011371.1"/>
</dbReference>
<dbReference type="Proteomes" id="UP000035352">
    <property type="component" value="Chromosome"/>
</dbReference>
<organism evidence="1 2">
    <name type="scientific">Caldimonas brevitalea</name>
    <dbReference type="NCBI Taxonomy" id="413882"/>
    <lineage>
        <taxon>Bacteria</taxon>
        <taxon>Pseudomonadati</taxon>
        <taxon>Pseudomonadota</taxon>
        <taxon>Betaproteobacteria</taxon>
        <taxon>Burkholderiales</taxon>
        <taxon>Sphaerotilaceae</taxon>
        <taxon>Caldimonas</taxon>
    </lineage>
</organism>
<proteinExistence type="predicted"/>
<dbReference type="EMBL" id="CP011371">
    <property type="protein sequence ID" value="AKJ28859.1"/>
    <property type="molecule type" value="Genomic_DNA"/>
</dbReference>
<evidence type="ECO:0000313" key="2">
    <source>
        <dbReference type="Proteomes" id="UP000035352"/>
    </source>
</evidence>
<dbReference type="KEGG" id="pbh:AAW51_2168"/>
<gene>
    <name evidence="1" type="ORF">AAW51_2168</name>
</gene>
<protein>
    <submittedName>
        <fullName evidence="1">Uncharacterized protein</fullName>
    </submittedName>
</protein>
<name>A0A0G3BHF0_9BURK</name>
<reference evidence="1 2" key="1">
    <citation type="submission" date="2015-05" db="EMBL/GenBank/DDBJ databases">
        <authorList>
            <person name="Tang B."/>
            <person name="Yu Y."/>
        </authorList>
    </citation>
    <scope>NUCLEOTIDE SEQUENCE [LARGE SCALE GENOMIC DNA]</scope>
    <source>
        <strain evidence="1 2">DSM 7029</strain>
    </source>
</reference>